<comment type="caution">
    <text evidence="1">The sequence shown here is derived from an EMBL/GenBank/DDBJ whole genome shotgun (WGS) entry which is preliminary data.</text>
</comment>
<reference evidence="1" key="1">
    <citation type="submission" date="2018-11" db="EMBL/GenBank/DDBJ databases">
        <title>The sequence and de novo assembly of Larimichthys crocea genome using PacBio and Hi-C technologies.</title>
        <authorList>
            <person name="Xu P."/>
            <person name="Chen B."/>
            <person name="Zhou Z."/>
            <person name="Ke Q."/>
            <person name="Wu Y."/>
            <person name="Bai H."/>
            <person name="Pu F."/>
        </authorList>
    </citation>
    <scope>NUCLEOTIDE SEQUENCE</scope>
    <source>
        <tissue evidence="1">Muscle</tissue>
    </source>
</reference>
<protein>
    <submittedName>
        <fullName evidence="1">Uncharacterized protein</fullName>
    </submittedName>
</protein>
<feature type="non-terminal residue" evidence="1">
    <location>
        <position position="641"/>
    </location>
</feature>
<name>A0ACD3QM02_LARCR</name>
<keyword evidence="2" id="KW-1185">Reference proteome</keyword>
<sequence>MLCCGWRPLLTRARCEWPFETAYRSCYPARSVYASTRWRETRGCYLKTHHMNYHRRERSAIVIPILNQEWEKAIAVLLVGCNPLSDQDELHLNTLEKHVSFIFICELFDLDAASLQLKVINYLQQQTQSQCCCLLLVSEDNHQLFCQVVGDKVLEEEISFPLMFGRFGQVVEKKKSITLQDISAEERRQLSSMLGCEISSMLCVPVASRATGQVVALACAFNKQGGQRRSYKWPRISSHTWFKAMCKLYNCVSVCVRVQKEFRIPADQGIAGHVATTGQILNIKDAYSHPLFYRGVDDSTGFRTRNILCFPIKDENNEVIGVAELVNKMNGPWFNRFDEDLATAFSIYCGISIAHSLLYKKVHEAQFRSHLANEMMMYHMKVSEEEVSKLLVTGIEPVKEIHPCYAEFTYTPRSLPDDNTPLCILSMFEDMGFINTYKIDLHTLARFCLMVKKGYRDPPYHNWMHAFSVTHFCYLLYKNLGLSNYLEDIEILALFVSCMCHDLDHRGTNNSFQVASKSVLAALYSSEGSVMERHHFAQAIAILNTFGCNIFEKFSRKDYQRVLDLIRDIILATDLAHHLRIFKDLQKMADDGYNPKSHNHRSMLLCLLMTSCDLSDQTKGWKTTRKIAELIYKEFFSQGDL</sequence>
<proteinExistence type="predicted"/>
<dbReference type="Proteomes" id="UP000793456">
    <property type="component" value="Chromosome XVIII"/>
</dbReference>
<organism evidence="1 2">
    <name type="scientific">Larimichthys crocea</name>
    <name type="common">Large yellow croaker</name>
    <name type="synonym">Pseudosciaena crocea</name>
    <dbReference type="NCBI Taxonomy" id="215358"/>
    <lineage>
        <taxon>Eukaryota</taxon>
        <taxon>Metazoa</taxon>
        <taxon>Chordata</taxon>
        <taxon>Craniata</taxon>
        <taxon>Vertebrata</taxon>
        <taxon>Euteleostomi</taxon>
        <taxon>Actinopterygii</taxon>
        <taxon>Neopterygii</taxon>
        <taxon>Teleostei</taxon>
        <taxon>Neoteleostei</taxon>
        <taxon>Acanthomorphata</taxon>
        <taxon>Eupercaria</taxon>
        <taxon>Sciaenidae</taxon>
        <taxon>Larimichthys</taxon>
    </lineage>
</organism>
<gene>
    <name evidence="1" type="ORF">E3U43_011646</name>
</gene>
<evidence type="ECO:0000313" key="1">
    <source>
        <dbReference type="EMBL" id="TMS07553.1"/>
    </source>
</evidence>
<evidence type="ECO:0000313" key="2">
    <source>
        <dbReference type="Proteomes" id="UP000793456"/>
    </source>
</evidence>
<accession>A0ACD3QM02</accession>
<dbReference type="EMBL" id="CM011691">
    <property type="protein sequence ID" value="TMS07553.1"/>
    <property type="molecule type" value="Genomic_DNA"/>
</dbReference>